<reference evidence="1" key="1">
    <citation type="submission" date="2021-01" db="EMBL/GenBank/DDBJ databases">
        <title>Whole genome shotgun sequence of Acrocarpospora phusangensis NBRC 108782.</title>
        <authorList>
            <person name="Komaki H."/>
            <person name="Tamura T."/>
        </authorList>
    </citation>
    <scope>NUCLEOTIDE SEQUENCE</scope>
    <source>
        <strain evidence="1">NBRC 108782</strain>
    </source>
</reference>
<gene>
    <name evidence="1" type="ORF">Aph01nite_11990</name>
</gene>
<name>A0A919Q5S0_9ACTN</name>
<organism evidence="1 2">
    <name type="scientific">Acrocarpospora phusangensis</name>
    <dbReference type="NCBI Taxonomy" id="1070424"/>
    <lineage>
        <taxon>Bacteria</taxon>
        <taxon>Bacillati</taxon>
        <taxon>Actinomycetota</taxon>
        <taxon>Actinomycetes</taxon>
        <taxon>Streptosporangiales</taxon>
        <taxon>Streptosporangiaceae</taxon>
        <taxon>Acrocarpospora</taxon>
    </lineage>
</organism>
<dbReference type="RefSeq" id="WP_204039723.1">
    <property type="nucleotide sequence ID" value="NZ_BOOA01000007.1"/>
</dbReference>
<dbReference type="AlphaFoldDB" id="A0A919Q5S0"/>
<sequence length="108" mass="11448">MRHAQDEGVTHRIRLTWYGQCPTMTSGREIAMETAVTIDNLDLADSARALADSEPAGTLEHAAAASVAITCATTRDADQARTALAGISPEDVRQAALALFDRLAAQPN</sequence>
<comment type="caution">
    <text evidence="1">The sequence shown here is derived from an EMBL/GenBank/DDBJ whole genome shotgun (WGS) entry which is preliminary data.</text>
</comment>
<proteinExistence type="predicted"/>
<dbReference type="Proteomes" id="UP000640052">
    <property type="component" value="Unassembled WGS sequence"/>
</dbReference>
<evidence type="ECO:0000313" key="1">
    <source>
        <dbReference type="EMBL" id="GIH22889.1"/>
    </source>
</evidence>
<keyword evidence="2" id="KW-1185">Reference proteome</keyword>
<dbReference type="EMBL" id="BOOA01000007">
    <property type="protein sequence ID" value="GIH22889.1"/>
    <property type="molecule type" value="Genomic_DNA"/>
</dbReference>
<evidence type="ECO:0000313" key="2">
    <source>
        <dbReference type="Proteomes" id="UP000640052"/>
    </source>
</evidence>
<protein>
    <submittedName>
        <fullName evidence="1">Uncharacterized protein</fullName>
    </submittedName>
</protein>
<accession>A0A919Q5S0</accession>